<dbReference type="AlphaFoldDB" id="A0A4Z2E625"/>
<sequence length="104" mass="11764">MAEAQINTFKMVLMVGLPGSGKSRWARAHVKRHPEERYTLLGTEELLACMLSDGRRPRRLQQAAQCLTEVIKVAAQSPGNYILDQVTRHFLTHHFDSDIVIYSG</sequence>
<dbReference type="Proteomes" id="UP000314294">
    <property type="component" value="Unassembled WGS sequence"/>
</dbReference>
<dbReference type="EMBL" id="SRLO01016555">
    <property type="protein sequence ID" value="TNN24054.1"/>
    <property type="molecule type" value="Genomic_DNA"/>
</dbReference>
<dbReference type="InterPro" id="IPR027417">
    <property type="entry name" value="P-loop_NTPase"/>
</dbReference>
<dbReference type="OrthoDB" id="445357at2759"/>
<dbReference type="GO" id="GO:0005634">
    <property type="term" value="C:nucleus"/>
    <property type="evidence" value="ECO:0007669"/>
    <property type="project" value="TreeGrafter"/>
</dbReference>
<keyword evidence="2" id="KW-1185">Reference proteome</keyword>
<proteinExistence type="predicted"/>
<dbReference type="PANTHER" id="PTHR12381">
    <property type="entry name" value="HETEROGENEOUS NUCLEAR RIBONUCLEOPROTEIN U FAMILY MEMBER"/>
    <property type="match status" value="1"/>
</dbReference>
<dbReference type="GO" id="GO:0003723">
    <property type="term" value="F:RNA binding"/>
    <property type="evidence" value="ECO:0007669"/>
    <property type="project" value="TreeGrafter"/>
</dbReference>
<name>A0A4Z2E625_9TELE</name>
<evidence type="ECO:0000313" key="2">
    <source>
        <dbReference type="Proteomes" id="UP000314294"/>
    </source>
</evidence>
<organism evidence="1 2">
    <name type="scientific">Liparis tanakae</name>
    <name type="common">Tanaka's snailfish</name>
    <dbReference type="NCBI Taxonomy" id="230148"/>
    <lineage>
        <taxon>Eukaryota</taxon>
        <taxon>Metazoa</taxon>
        <taxon>Chordata</taxon>
        <taxon>Craniata</taxon>
        <taxon>Vertebrata</taxon>
        <taxon>Euteleostomi</taxon>
        <taxon>Actinopterygii</taxon>
        <taxon>Neopterygii</taxon>
        <taxon>Teleostei</taxon>
        <taxon>Neoteleostei</taxon>
        <taxon>Acanthomorphata</taxon>
        <taxon>Eupercaria</taxon>
        <taxon>Perciformes</taxon>
        <taxon>Cottioidei</taxon>
        <taxon>Cottales</taxon>
        <taxon>Liparidae</taxon>
        <taxon>Liparis</taxon>
    </lineage>
</organism>
<protein>
    <submittedName>
        <fullName evidence="1">Heterogeneous nuclear ribonucleoprotein U-like protein 2</fullName>
    </submittedName>
</protein>
<dbReference type="GO" id="GO:0000380">
    <property type="term" value="P:alternative mRNA splicing, via spliceosome"/>
    <property type="evidence" value="ECO:0007669"/>
    <property type="project" value="TreeGrafter"/>
</dbReference>
<accession>A0A4Z2E625</accession>
<dbReference type="PANTHER" id="PTHR12381:SF66">
    <property type="entry name" value="HETEROGENEOUS NUCLEAR RIBONUCLEOPROTEIN U-LIKE PROTEIN 2"/>
    <property type="match status" value="1"/>
</dbReference>
<dbReference type="GO" id="GO:1990904">
    <property type="term" value="C:ribonucleoprotein complex"/>
    <property type="evidence" value="ECO:0007669"/>
    <property type="project" value="UniProtKB-KW"/>
</dbReference>
<keyword evidence="1" id="KW-0687">Ribonucleoprotein</keyword>
<dbReference type="SUPFAM" id="SSF52540">
    <property type="entry name" value="P-loop containing nucleoside triphosphate hydrolases"/>
    <property type="match status" value="1"/>
</dbReference>
<gene>
    <name evidence="1" type="primary">Hnrnpul2_1</name>
    <name evidence="1" type="ORF">EYF80_065823</name>
</gene>
<dbReference type="Pfam" id="PF13671">
    <property type="entry name" value="AAA_33"/>
    <property type="match status" value="1"/>
</dbReference>
<dbReference type="Gene3D" id="3.40.50.300">
    <property type="entry name" value="P-loop containing nucleotide triphosphate hydrolases"/>
    <property type="match status" value="1"/>
</dbReference>
<comment type="caution">
    <text evidence="1">The sequence shown here is derived from an EMBL/GenBank/DDBJ whole genome shotgun (WGS) entry which is preliminary data.</text>
</comment>
<evidence type="ECO:0000313" key="1">
    <source>
        <dbReference type="EMBL" id="TNN24054.1"/>
    </source>
</evidence>
<reference evidence="1 2" key="1">
    <citation type="submission" date="2019-03" db="EMBL/GenBank/DDBJ databases">
        <title>First draft genome of Liparis tanakae, snailfish: a comprehensive survey of snailfish specific genes.</title>
        <authorList>
            <person name="Kim W."/>
            <person name="Song I."/>
            <person name="Jeong J.-H."/>
            <person name="Kim D."/>
            <person name="Kim S."/>
            <person name="Ryu S."/>
            <person name="Song J.Y."/>
            <person name="Lee S.K."/>
        </authorList>
    </citation>
    <scope>NUCLEOTIDE SEQUENCE [LARGE SCALE GENOMIC DNA]</scope>
    <source>
        <tissue evidence="1">Muscle</tissue>
    </source>
</reference>